<protein>
    <submittedName>
        <fullName evidence="3">DUF2254 domain-containing protein</fullName>
    </submittedName>
</protein>
<evidence type="ECO:0000313" key="3">
    <source>
        <dbReference type="EMBL" id="MDA2803657.1"/>
    </source>
</evidence>
<feature type="transmembrane region" description="Helical" evidence="2">
    <location>
        <begin position="83"/>
        <end position="109"/>
    </location>
</feature>
<comment type="caution">
    <text evidence="3">The sequence shown here is derived from an EMBL/GenBank/DDBJ whole genome shotgun (WGS) entry which is preliminary data.</text>
</comment>
<evidence type="ECO:0000313" key="4">
    <source>
        <dbReference type="Proteomes" id="UP001165685"/>
    </source>
</evidence>
<dbReference type="Pfam" id="PF10011">
    <property type="entry name" value="DUF2254"/>
    <property type="match status" value="1"/>
</dbReference>
<organism evidence="3 4">
    <name type="scientific">Nocardiopsis suaedae</name>
    <dbReference type="NCBI Taxonomy" id="3018444"/>
    <lineage>
        <taxon>Bacteria</taxon>
        <taxon>Bacillati</taxon>
        <taxon>Actinomycetota</taxon>
        <taxon>Actinomycetes</taxon>
        <taxon>Streptosporangiales</taxon>
        <taxon>Nocardiopsidaceae</taxon>
        <taxon>Nocardiopsis</taxon>
    </lineage>
</organism>
<dbReference type="InterPro" id="IPR018723">
    <property type="entry name" value="DUF2254_membrane"/>
</dbReference>
<keyword evidence="4" id="KW-1185">Reference proteome</keyword>
<gene>
    <name evidence="3" type="ORF">O4U47_03970</name>
</gene>
<name>A0ABT4TG19_9ACTN</name>
<keyword evidence="2" id="KW-0472">Membrane</keyword>
<keyword evidence="2" id="KW-1133">Transmembrane helix</keyword>
<dbReference type="EMBL" id="JAQFWP010000004">
    <property type="protein sequence ID" value="MDA2803657.1"/>
    <property type="molecule type" value="Genomic_DNA"/>
</dbReference>
<keyword evidence="2" id="KW-0812">Transmembrane</keyword>
<feature type="transmembrane region" description="Helical" evidence="2">
    <location>
        <begin position="129"/>
        <end position="151"/>
    </location>
</feature>
<feature type="transmembrane region" description="Helical" evidence="2">
    <location>
        <begin position="163"/>
        <end position="187"/>
    </location>
</feature>
<feature type="region of interest" description="Disordered" evidence="1">
    <location>
        <begin position="1"/>
        <end position="23"/>
    </location>
</feature>
<evidence type="ECO:0000256" key="1">
    <source>
        <dbReference type="SAM" id="MobiDB-lite"/>
    </source>
</evidence>
<dbReference type="RefSeq" id="WP_270676145.1">
    <property type="nucleotide sequence ID" value="NZ_JAQFWP010000004.1"/>
</dbReference>
<feature type="transmembrane region" description="Helical" evidence="2">
    <location>
        <begin position="33"/>
        <end position="63"/>
    </location>
</feature>
<accession>A0ABT4TG19</accession>
<reference evidence="3" key="1">
    <citation type="submission" date="2023-01" db="EMBL/GenBank/DDBJ databases">
        <title>Draft genome sequence of Nocardiopsis sp. LSu2-4 isolated from halophytes.</title>
        <authorList>
            <person name="Duangmal K."/>
            <person name="Chantavorakit T."/>
        </authorList>
    </citation>
    <scope>NUCLEOTIDE SEQUENCE</scope>
    <source>
        <strain evidence="3">LSu2-4</strain>
    </source>
</reference>
<dbReference type="Proteomes" id="UP001165685">
    <property type="component" value="Unassembled WGS sequence"/>
</dbReference>
<proteinExistence type="predicted"/>
<sequence length="459" mass="49298">MAEGVPWGEPDGDAGGGARDPARRERAERIRESFVVVPLLGMAAAVALAVFTILLDMALSWLVAESGAQDELSTTLQTLTDSANAVLGTAGPATLTVLGVVFSITLVALQMATGQLTPRVLYMFTRGWLAKLTLAVFLGTFVFTLVVRYAGGLLADDDTGTPFVPVSSTAVAMLLVGASLVAFVYFVDGTVKMMRPTTVLDRVGRETLRQIRALPRDTVPPPRKAAVAPLGEGGGDGHVRTVRSRSDSGVLVRVDTARLLRWAVKNDAFVRVLREAGDYVATGSPVLEVRSPRPPERLDRVAKAVRTGAERSTFQDPAFGVRQLVDIGVRALSPGVNDPTTAVQCIDRLQLLVEEFAQVPQGERVVRDRGGRVRAVVPLPQWEPLVELAFTELVLFSSGQPQVTRRLAAALDDIEAHVPEARRPALHRARGELRRVCARSMPEGLVEFAQTADHQGLGG</sequence>
<evidence type="ECO:0000256" key="2">
    <source>
        <dbReference type="SAM" id="Phobius"/>
    </source>
</evidence>